<evidence type="ECO:0000313" key="1">
    <source>
        <dbReference type="EMBL" id="MBK6300688.1"/>
    </source>
</evidence>
<dbReference type="EMBL" id="JADIXZ010000004">
    <property type="protein sequence ID" value="MBK6300688.1"/>
    <property type="molecule type" value="Genomic_DNA"/>
</dbReference>
<comment type="caution">
    <text evidence="1">The sequence shown here is derived from an EMBL/GenBank/DDBJ whole genome shotgun (WGS) entry which is preliminary data.</text>
</comment>
<dbReference type="AlphaFoldDB" id="A0A934X5H1"/>
<dbReference type="Proteomes" id="UP000718281">
    <property type="component" value="Unassembled WGS sequence"/>
</dbReference>
<sequence length="199" mass="20657">MAGAPAPQQLDGRTCGPTALTTARMLRDPALADWVRTGDKHGRAFPNGPSAALRLAAYHSLVHARTNALVGPGGRLQVPWPRALGTTPWGVCRELESGAADPGARYRIVPVRRADGSRLAALVGHLASHLRPGRPGVLFVGSATLPRHVALLVAGPDGSVLVHDPSAGSVSELDVASLADPRTAVAGWTHPWFLIGPVG</sequence>
<reference evidence="1 2" key="1">
    <citation type="submission" date="2020-10" db="EMBL/GenBank/DDBJ databases">
        <title>Connecting structure to function with the recovery of over 1000 high-quality activated sludge metagenome-assembled genomes encoding full-length rRNA genes using long-read sequencing.</title>
        <authorList>
            <person name="Singleton C.M."/>
            <person name="Petriglieri F."/>
            <person name="Kristensen J.M."/>
            <person name="Kirkegaard R.H."/>
            <person name="Michaelsen T.Y."/>
            <person name="Andersen M.H."/>
            <person name="Karst S.M."/>
            <person name="Dueholm M.S."/>
            <person name="Nielsen P.H."/>
            <person name="Albertsen M."/>
        </authorList>
    </citation>
    <scope>NUCLEOTIDE SEQUENCE [LARGE SCALE GENOMIC DNA]</scope>
    <source>
        <strain evidence="1">AalE_18-Q3-R2-46_BAT3C.188</strain>
    </source>
</reference>
<name>A0A934X5H1_9MICO</name>
<organism evidence="1 2">
    <name type="scientific">Candidatus Phosphoribacter hodrii</name>
    <dbReference type="NCBI Taxonomy" id="2953743"/>
    <lineage>
        <taxon>Bacteria</taxon>
        <taxon>Bacillati</taxon>
        <taxon>Actinomycetota</taxon>
        <taxon>Actinomycetes</taxon>
        <taxon>Micrococcales</taxon>
        <taxon>Dermatophilaceae</taxon>
        <taxon>Candidatus Phosphoribacter</taxon>
    </lineage>
</organism>
<evidence type="ECO:0000313" key="2">
    <source>
        <dbReference type="Proteomes" id="UP000718281"/>
    </source>
</evidence>
<accession>A0A934X5H1</accession>
<proteinExistence type="predicted"/>
<protein>
    <submittedName>
        <fullName evidence="1">Uncharacterized protein</fullName>
    </submittedName>
</protein>
<gene>
    <name evidence="1" type="ORF">IPF40_06425</name>
</gene>